<feature type="region of interest" description="Disordered" evidence="1">
    <location>
        <begin position="1300"/>
        <end position="1475"/>
    </location>
</feature>
<dbReference type="RefSeq" id="XP_023572029.1">
    <property type="nucleotide sequence ID" value="XM_023716261.1"/>
</dbReference>
<feature type="compositionally biased region" description="Basic and acidic residues" evidence="1">
    <location>
        <begin position="1212"/>
        <end position="1222"/>
    </location>
</feature>
<feature type="region of interest" description="Disordered" evidence="1">
    <location>
        <begin position="466"/>
        <end position="493"/>
    </location>
</feature>
<feature type="compositionally biased region" description="Basic and acidic residues" evidence="1">
    <location>
        <begin position="1569"/>
        <end position="1585"/>
    </location>
</feature>
<dbReference type="RefSeq" id="XP_023572032.1">
    <property type="nucleotide sequence ID" value="XM_023716264.1"/>
</dbReference>
<dbReference type="RefSeq" id="XP_023572030.1">
    <property type="nucleotide sequence ID" value="XM_023716262.1"/>
</dbReference>
<feature type="compositionally biased region" description="Basic and acidic residues" evidence="1">
    <location>
        <begin position="1252"/>
        <end position="1262"/>
    </location>
</feature>
<feature type="compositionally biased region" description="Basic and acidic residues" evidence="1">
    <location>
        <begin position="1160"/>
        <end position="1177"/>
    </location>
</feature>
<feature type="compositionally biased region" description="Basic and acidic residues" evidence="1">
    <location>
        <begin position="1318"/>
        <end position="1328"/>
    </location>
</feature>
<sequence length="1770" mass="193428">MSWNTKPQRATMPPPYRNIQPAFSLQYVVNQFSTTSPSSFPCPASNQEGFSYLNSHTNSHTALPNMSSLGGPLQIPASNLPSRTVVASQTSVERAAHTNAKGPTEPSHNLHVASGVTQNPRLNSSMMSSMPSHTEAAVSHQTRFGTNPANSHMLQGQHTASDSCTVQLQVTPNSARVPGALQGSQGLQQPLPGQQLDWPPHHASDELMFSDHRPLPKQHSYSGHGFMQDPSILKSRLMPSAPSQVTYSQLPASAQSTQAAGLSCQYALQTSTRLPQYCRYKIQSLPNAQYVIKQLSVDVPQSPETVSSEVKKDFCQGFQQQWQSTNENVSTLGNVYDIKGDANVKQPFSEPVRTVDGVQAHPQSCQEKRMDSCNPTSRQGLDTVVTKEKLARDIKSLIEMKKKFSELARKIKINNALLKAAGCKPVSSLSGEPAQHTEFAVKESSTKSHCSMELVKTCLSLWKDKPSKTEEKASEPAGGKQANESVTSASAGVSKPLEVPIQNPCSAERNAQNKTANPLQAATLSMLVQNYEPLCTNVTKGSELQIAVVSPLILSNVINEMTPGTLPEAVYPVIKEGSICSLQNPPTEHAVVTAALNVDVIAPVVNPASARVFPVMQKEKHEPHNGNLQDTPGAHDKQGCHLSGLQTWPKPNNGTLVSDDLLQIENICSLVEGDKSYNSNIAKMFHSSPLKTVEPPKLDVPSQQVFHSGQHKKVEQGAESRGDRWLQCTDLLRAAAVESKKESAELLGSSSVKPVESRIPVGSSPERPPENVGTPSDAFCCPAAEPDINSGDIDTSGSDLAHPAAASGSHDHAAFCLQDQLSELLKEFPYGMESLNSYEESFRGQKKTEKVSEDQTVGKVGFDAQGSTEQIKITILSSEQMKELFPEQDEPQDINALQSTKVNKPAEPLKQKQVAEVGSQCEPQNPVGGESPGFEENTDQIHCCALGWLAMIYEGVPKCRCNVEEVAKKEAGQEQALLESSSCQPGQQTSDADVTLIKFDGVSPNPRIPLAAAAAEKRQSPKIPGSDLKDASKTRKDSAPRRLELPGQLPPKCKSSDRKDAAEAKQEALTDTGQEGMTGQLPSQADQLESSQRLKGVKLKWHAVHFQPSSKMSSDQASQEGPQKKHTVQSSNPSNPKEGLVPDTYRKNGSLPPEKKKLKLKESSPQEGHLEKRKLEQGEMPSLEIKKKRYNKGEPNKNAEVTPRLCATSPHPLERAVVKEDSTLNVKSSDFRHTKERSTVRDKTASQAPSMDAKDPRERASIPERAASQAQVSEFKDPRERAAVRDRVALQMQSFGAMDARERATVKDKIIPQMPSLDVRHTSERASVKEPVASQASDFKDARERATVRDKSASQVQSLDARDSRERATVRDKAGSQVQSLDARDAKERATVRDKAGSQVQSLDARDARERATVTDKAASQVQSLDARDARERATVRDKMAPQIQAAWDAKDARQRTTVKEQPTSQIQASDTKDGFSNSKKVITLQEYYQRRKQNTAAAHTAKKICFENVSGNSTSTGSTRLHAQPESCRRLNDKGGSSIETSKVCTNHGKDLKAHLSETSKACNLSHVEGRLDGKQRTTTKSDKNLSQIGNEMPPQLKEQRKSYLNRVSFRCTERERICLTTLNSSSRKLGKDEKSQEHKPKASIPGQSSAVKPSLLEFKLCPDVLLQNGNTVEDKSDVKAHSEEQVAMQVSGIKSSRKDWIQCVTEKKSMQEADQEIGVNSRLLQRSASADGRELQQNAVKDSKAMFQTYKQLYLQKRGRSLGSSPGP</sequence>
<feature type="compositionally biased region" description="Basic and acidic residues" evidence="1">
    <location>
        <begin position="1338"/>
        <end position="1352"/>
    </location>
</feature>
<feature type="compositionally biased region" description="Basic and acidic residues" evidence="1">
    <location>
        <begin position="1300"/>
        <end position="1310"/>
    </location>
</feature>
<dbReference type="RefSeq" id="XP_023572031.1">
    <property type="nucleotide sequence ID" value="XM_023716263.1"/>
</dbReference>
<feature type="compositionally biased region" description="Polar residues" evidence="1">
    <location>
        <begin position="1107"/>
        <end position="1121"/>
    </location>
</feature>
<organism evidence="2 7">
    <name type="scientific">Octodon degus</name>
    <name type="common">Degu</name>
    <name type="synonym">Sciurus degus</name>
    <dbReference type="NCBI Taxonomy" id="10160"/>
    <lineage>
        <taxon>Eukaryota</taxon>
        <taxon>Metazoa</taxon>
        <taxon>Chordata</taxon>
        <taxon>Craniata</taxon>
        <taxon>Vertebrata</taxon>
        <taxon>Euteleostomi</taxon>
        <taxon>Mammalia</taxon>
        <taxon>Eutheria</taxon>
        <taxon>Euarchontoglires</taxon>
        <taxon>Glires</taxon>
        <taxon>Rodentia</taxon>
        <taxon>Hystricomorpha</taxon>
        <taxon>Octodontidae</taxon>
        <taxon>Octodon</taxon>
    </lineage>
</organism>
<evidence type="ECO:0000313" key="5">
    <source>
        <dbReference type="RefSeq" id="XP_023572030.1"/>
    </source>
</evidence>
<dbReference type="PANTHER" id="PTHR21604">
    <property type="entry name" value="RETROELEMENT SILENCING FACTOR 1"/>
    <property type="match status" value="1"/>
</dbReference>
<evidence type="ECO:0000313" key="2">
    <source>
        <dbReference type="Proteomes" id="UP000515203"/>
    </source>
</evidence>
<proteinExistence type="predicted"/>
<feature type="compositionally biased region" description="Polar residues" evidence="1">
    <location>
        <begin position="1069"/>
        <end position="1093"/>
    </location>
</feature>
<feature type="compositionally biased region" description="Basic and acidic residues" evidence="1">
    <location>
        <begin position="1404"/>
        <end position="1414"/>
    </location>
</feature>
<evidence type="ECO:0000313" key="7">
    <source>
        <dbReference type="RefSeq" id="XP_023572032.1"/>
    </source>
</evidence>
<dbReference type="PANTHER" id="PTHR21604:SF0">
    <property type="entry name" value="RETROELEMENT SILENCING FACTOR 1"/>
    <property type="match status" value="1"/>
</dbReference>
<feature type="compositionally biased region" description="Basic and acidic residues" evidence="1">
    <location>
        <begin position="1449"/>
        <end position="1459"/>
    </location>
</feature>
<gene>
    <name evidence="3 4 5 6 7" type="primary">Kiaa1551</name>
</gene>
<feature type="region of interest" description="Disordered" evidence="1">
    <location>
        <begin position="1628"/>
        <end position="1651"/>
    </location>
</feature>
<feature type="compositionally biased region" description="Basic and acidic residues" evidence="1">
    <location>
        <begin position="1631"/>
        <end position="1642"/>
    </location>
</feature>
<accession>A0A6P6EJ41</accession>
<dbReference type="Proteomes" id="UP000515203">
    <property type="component" value="Unplaced"/>
</dbReference>
<feature type="compositionally biased region" description="Basic and acidic residues" evidence="1">
    <location>
        <begin position="1426"/>
        <end position="1440"/>
    </location>
</feature>
<reference evidence="3 4" key="1">
    <citation type="submission" date="2025-04" db="UniProtKB">
        <authorList>
            <consortium name="RefSeq"/>
        </authorList>
    </citation>
    <scope>IDENTIFICATION</scope>
</reference>
<feature type="region of interest" description="Disordered" evidence="1">
    <location>
        <begin position="1569"/>
        <end position="1593"/>
    </location>
</feature>
<dbReference type="InterPro" id="IPR027866">
    <property type="entry name" value="RESF1"/>
</dbReference>
<name>A0A6P6EJ41_OCTDE</name>
<feature type="compositionally biased region" description="Basic and acidic residues" evidence="1">
    <location>
        <begin position="1027"/>
        <end position="1044"/>
    </location>
</feature>
<dbReference type="CTD" id="55196"/>
<feature type="region of interest" description="Disordered" evidence="1">
    <location>
        <begin position="1013"/>
        <end position="1280"/>
    </location>
</feature>
<keyword evidence="2" id="KW-1185">Reference proteome</keyword>
<feature type="region of interest" description="Disordered" evidence="1">
    <location>
        <begin position="743"/>
        <end position="775"/>
    </location>
</feature>
<dbReference type="OrthoDB" id="9909281at2759"/>
<feature type="region of interest" description="Disordered" evidence="1">
    <location>
        <begin position="1513"/>
        <end position="1536"/>
    </location>
</feature>
<dbReference type="Pfam" id="PF15395">
    <property type="entry name" value="DUF4617"/>
    <property type="match status" value="2"/>
</dbReference>
<feature type="compositionally biased region" description="Basic and acidic residues" evidence="1">
    <location>
        <begin position="1382"/>
        <end position="1396"/>
    </location>
</feature>
<evidence type="ECO:0000313" key="4">
    <source>
        <dbReference type="RefSeq" id="XP_023572029.1"/>
    </source>
</evidence>
<feature type="compositionally biased region" description="Basic and acidic residues" evidence="1">
    <location>
        <begin position="1229"/>
        <end position="1244"/>
    </location>
</feature>
<evidence type="ECO:0000256" key="1">
    <source>
        <dbReference type="SAM" id="MobiDB-lite"/>
    </source>
</evidence>
<dbReference type="GO" id="GO:1990226">
    <property type="term" value="F:histone methyltransferase binding"/>
    <property type="evidence" value="ECO:0007669"/>
    <property type="project" value="TreeGrafter"/>
</dbReference>
<protein>
    <submittedName>
        <fullName evidence="3 4">Uncharacterized protein KIAA1551 homolog isoform X1</fullName>
    </submittedName>
</protein>
<feature type="compositionally biased region" description="Polar residues" evidence="1">
    <location>
        <begin position="482"/>
        <end position="491"/>
    </location>
</feature>
<dbReference type="GO" id="GO:0005634">
    <property type="term" value="C:nucleus"/>
    <property type="evidence" value="ECO:0007669"/>
    <property type="project" value="TreeGrafter"/>
</dbReference>
<feature type="compositionally biased region" description="Basic and acidic residues" evidence="1">
    <location>
        <begin position="1054"/>
        <end position="1068"/>
    </location>
</feature>
<dbReference type="RefSeq" id="XP_023572028.1">
    <property type="nucleotide sequence ID" value="XM_023716260.1"/>
</dbReference>
<feature type="compositionally biased region" description="Basic and acidic residues" evidence="1">
    <location>
        <begin position="1360"/>
        <end position="1374"/>
    </location>
</feature>
<dbReference type="GeneID" id="101582573"/>
<feature type="compositionally biased region" description="Polar residues" evidence="1">
    <location>
        <begin position="1460"/>
        <end position="1475"/>
    </location>
</feature>
<evidence type="ECO:0000313" key="3">
    <source>
        <dbReference type="RefSeq" id="XP_023572028.1"/>
    </source>
</evidence>
<evidence type="ECO:0000313" key="6">
    <source>
        <dbReference type="RefSeq" id="XP_023572031.1"/>
    </source>
</evidence>